<dbReference type="Gene3D" id="2.60.40.10">
    <property type="entry name" value="Immunoglobulins"/>
    <property type="match status" value="1"/>
</dbReference>
<organism evidence="2 3">
    <name type="scientific">Parapedobacter defluvii</name>
    <dbReference type="NCBI Taxonomy" id="2045106"/>
    <lineage>
        <taxon>Bacteria</taxon>
        <taxon>Pseudomonadati</taxon>
        <taxon>Bacteroidota</taxon>
        <taxon>Sphingobacteriia</taxon>
        <taxon>Sphingobacteriales</taxon>
        <taxon>Sphingobacteriaceae</taxon>
        <taxon>Parapedobacter</taxon>
    </lineage>
</organism>
<keyword evidence="1" id="KW-0732">Signal</keyword>
<dbReference type="NCBIfam" id="TIGR04131">
    <property type="entry name" value="Bac_Flav_CTERM"/>
    <property type="match status" value="1"/>
</dbReference>
<feature type="signal peptide" evidence="1">
    <location>
        <begin position="1"/>
        <end position="23"/>
    </location>
</feature>
<evidence type="ECO:0008006" key="4">
    <source>
        <dbReference type="Google" id="ProtNLM"/>
    </source>
</evidence>
<evidence type="ECO:0000313" key="2">
    <source>
        <dbReference type="EMBL" id="GGC35281.1"/>
    </source>
</evidence>
<dbReference type="EMBL" id="BMIK01000010">
    <property type="protein sequence ID" value="GGC35281.1"/>
    <property type="molecule type" value="Genomic_DNA"/>
</dbReference>
<dbReference type="InterPro" id="IPR013783">
    <property type="entry name" value="Ig-like_fold"/>
</dbReference>
<proteinExistence type="predicted"/>
<protein>
    <recommendedName>
        <fullName evidence="4">Gliding motility-associated C-terminal domain-containing protein</fullName>
    </recommendedName>
</protein>
<comment type="caution">
    <text evidence="2">The sequence shown here is derived from an EMBL/GenBank/DDBJ whole genome shotgun (WGS) entry which is preliminary data.</text>
</comment>
<sequence>MKHIVQCWGLFFTTLLLSNPLFAQLNLHIDAHFFAGKKILKVETTWDNYVWVLGENNFIARISPDDQVRDFTSFFADYSTKPFTDISSRSADTLLLGTDGDYAFLLMGEEVRRYGAETGLHEPKITSVAIPKQYHIQYHYSSLQWYESALSITTPNYSYGTDNDLEILPPDPANTNPMLIRQNDRKLLTYTLFYGETGMGGNCLGTEVSNMNLFVFHNGGGTLREVPIDLRATSADAIRTMYVSPRMRELPLYDDFAIFWAGNAGLNSLFNTRNCYARSTPIAFFDDKRVNAINELHLLGALTDDYLSYMLIGTDHGLFVSNESQKQQFSTQYHNTVLGSREVYDMESVSDGVPIEVNGMHAYAPFPICEQYMYVATDDGLFKMTYSIEAASYEHVGSTLYFNGGHFSEQTINICGSGNDVLTLGFYEDADNFIQWQRNGQDIIGADTNFVYLTEPGTYRAVMWFGCENIELYSKEVTVEMADTPKFTFDYPDTVDLCEGGTFPMEVKNAQGNYSYQWYKNGEALIGETNPTFSAAEAGRYAVGISACGDNFVFSDPVTVRFHRLEKPVSPDEDVLMCEGEPGMIRVTGYAPGTTKRWYRDGVLLHGESDTTLAVTQSGAYSVEIVIGSCSVRSDQLIVRFVAPPVAQIKAADEGPLCYGTSTTLTADHAAGETYAYRWSTGETSRSIEVSNPGVYTLVLTNAAGCSDTTEIDLPVYDPIPAPQIRDTVLCSAAHETIRMEAPAGYRAYRWNGGANSGRYFDVSAPGIYSLEVQDEKGCTVTTTFEVRPYCEDILIPNTFSPNGDNFNDTWIIGGLEDVAAVVTVFDRNGQIVFQSHGYGVPWDGLYKGRLVPVGAYYYHITMPEGSGFKGALNVLY</sequence>
<accession>A0ABQ1M602</accession>
<reference evidence="3" key="1">
    <citation type="journal article" date="2019" name="Int. J. Syst. Evol. Microbiol.">
        <title>The Global Catalogue of Microorganisms (GCM) 10K type strain sequencing project: providing services to taxonomists for standard genome sequencing and annotation.</title>
        <authorList>
            <consortium name="The Broad Institute Genomics Platform"/>
            <consortium name="The Broad Institute Genome Sequencing Center for Infectious Disease"/>
            <person name="Wu L."/>
            <person name="Ma J."/>
        </authorList>
    </citation>
    <scope>NUCLEOTIDE SEQUENCE [LARGE SCALE GENOMIC DNA]</scope>
    <source>
        <strain evidence="3">CGMCC 1.15342</strain>
    </source>
</reference>
<dbReference type="InterPro" id="IPR026341">
    <property type="entry name" value="T9SS_type_B"/>
</dbReference>
<keyword evidence="3" id="KW-1185">Reference proteome</keyword>
<gene>
    <name evidence="2" type="ORF">GCM10011386_29280</name>
</gene>
<name>A0ABQ1M602_9SPHI</name>
<dbReference type="Proteomes" id="UP000597338">
    <property type="component" value="Unassembled WGS sequence"/>
</dbReference>
<evidence type="ECO:0000256" key="1">
    <source>
        <dbReference type="SAM" id="SignalP"/>
    </source>
</evidence>
<feature type="chain" id="PRO_5045082135" description="Gliding motility-associated C-terminal domain-containing protein" evidence="1">
    <location>
        <begin position="24"/>
        <end position="877"/>
    </location>
</feature>
<evidence type="ECO:0000313" key="3">
    <source>
        <dbReference type="Proteomes" id="UP000597338"/>
    </source>
</evidence>
<dbReference type="RefSeq" id="WP_188751985.1">
    <property type="nucleotide sequence ID" value="NZ_BMIK01000010.1"/>
</dbReference>
<dbReference type="Pfam" id="PF13585">
    <property type="entry name" value="CHU_C"/>
    <property type="match status" value="1"/>
</dbReference>